<evidence type="ECO:0000259" key="11">
    <source>
        <dbReference type="PROSITE" id="PS50111"/>
    </source>
</evidence>
<name>G9XW42_DESHA</name>
<feature type="transmembrane region" description="Helical" evidence="10">
    <location>
        <begin position="15"/>
        <end position="35"/>
    </location>
</feature>
<dbReference type="CDD" id="cd12914">
    <property type="entry name" value="PDC1_DGC_like"/>
    <property type="match status" value="1"/>
</dbReference>
<dbReference type="PANTHER" id="PTHR32089:SF112">
    <property type="entry name" value="LYSOZYME-LIKE PROTEIN-RELATED"/>
    <property type="match status" value="1"/>
</dbReference>
<dbReference type="CDD" id="cd06225">
    <property type="entry name" value="HAMP"/>
    <property type="match status" value="1"/>
</dbReference>
<evidence type="ECO:0000256" key="3">
    <source>
        <dbReference type="ARBA" id="ARBA00022500"/>
    </source>
</evidence>
<organism evidence="13 14">
    <name type="scientific">Desulfitobacterium hafniense DP7</name>
    <dbReference type="NCBI Taxonomy" id="537010"/>
    <lineage>
        <taxon>Bacteria</taxon>
        <taxon>Bacillati</taxon>
        <taxon>Bacillota</taxon>
        <taxon>Clostridia</taxon>
        <taxon>Eubacteriales</taxon>
        <taxon>Desulfitobacteriaceae</taxon>
        <taxon>Desulfitobacterium</taxon>
    </lineage>
</organism>
<dbReference type="HOGENOM" id="CLU_000445_107_19_9"/>
<keyword evidence="4 10" id="KW-0812">Transmembrane</keyword>
<feature type="transmembrane region" description="Helical" evidence="10">
    <location>
        <begin position="289"/>
        <end position="307"/>
    </location>
</feature>
<proteinExistence type="inferred from homology"/>
<reference evidence="13 14" key="1">
    <citation type="submission" date="2011-08" db="EMBL/GenBank/DDBJ databases">
        <authorList>
            <person name="Weinstock G."/>
            <person name="Sodergren E."/>
            <person name="Clifton S."/>
            <person name="Fulton L."/>
            <person name="Fulton B."/>
            <person name="Courtney L."/>
            <person name="Fronick C."/>
            <person name="Harrison M."/>
            <person name="Strong C."/>
            <person name="Farmer C."/>
            <person name="Delahaunty K."/>
            <person name="Markovic C."/>
            <person name="Hall O."/>
            <person name="Minx P."/>
            <person name="Tomlinson C."/>
            <person name="Mitreva M."/>
            <person name="Hou S."/>
            <person name="Chen J."/>
            <person name="Wollam A."/>
            <person name="Pepin K.H."/>
            <person name="Johnson M."/>
            <person name="Bhonagiri V."/>
            <person name="Zhang X."/>
            <person name="Suruliraj S."/>
            <person name="Warren W."/>
            <person name="Chinwalla A."/>
            <person name="Mardis E.R."/>
            <person name="Wilson R.K."/>
        </authorList>
    </citation>
    <scope>NUCLEOTIDE SEQUENCE [LARGE SCALE GENOMIC DNA]</scope>
    <source>
        <strain evidence="13 14">DP7</strain>
    </source>
</reference>
<evidence type="ECO:0000256" key="10">
    <source>
        <dbReference type="SAM" id="Phobius"/>
    </source>
</evidence>
<evidence type="ECO:0000256" key="8">
    <source>
        <dbReference type="ARBA" id="ARBA00029447"/>
    </source>
</evidence>
<dbReference type="InterPro" id="IPR029151">
    <property type="entry name" value="Sensor-like_sf"/>
</dbReference>
<dbReference type="PROSITE" id="PS50885">
    <property type="entry name" value="HAMP"/>
    <property type="match status" value="1"/>
</dbReference>
<dbReference type="PANTHER" id="PTHR32089">
    <property type="entry name" value="METHYL-ACCEPTING CHEMOTAXIS PROTEIN MCPB"/>
    <property type="match status" value="1"/>
</dbReference>
<dbReference type="Pfam" id="PF00015">
    <property type="entry name" value="MCPsignal"/>
    <property type="match status" value="1"/>
</dbReference>
<comment type="similarity">
    <text evidence="8">Belongs to the methyl-accepting chemotaxis (MCP) protein family.</text>
</comment>
<comment type="subcellular location">
    <subcellularLocation>
        <location evidence="1">Cell membrane</location>
        <topology evidence="1">Multi-pass membrane protein</topology>
    </subcellularLocation>
</comment>
<keyword evidence="5 10" id="KW-1133">Transmembrane helix</keyword>
<dbReference type="SMART" id="SM00304">
    <property type="entry name" value="HAMP"/>
    <property type="match status" value="1"/>
</dbReference>
<keyword evidence="7 9" id="KW-0807">Transducer</keyword>
<feature type="domain" description="Methyl-accepting transducer" evidence="11">
    <location>
        <begin position="383"/>
        <end position="633"/>
    </location>
</feature>
<dbReference type="InterPro" id="IPR003660">
    <property type="entry name" value="HAMP_dom"/>
</dbReference>
<dbReference type="EMBL" id="AFZX01000137">
    <property type="protein sequence ID" value="EHL04305.1"/>
    <property type="molecule type" value="Genomic_DNA"/>
</dbReference>
<dbReference type="CDD" id="cd12912">
    <property type="entry name" value="PDC2_MCP_like"/>
    <property type="match status" value="1"/>
</dbReference>
<evidence type="ECO:0000313" key="13">
    <source>
        <dbReference type="EMBL" id="EHL04305.1"/>
    </source>
</evidence>
<protein>
    <submittedName>
        <fullName evidence="13">Methyl-accepting chemotaxis protein signaling domain protein</fullName>
    </submittedName>
</protein>
<evidence type="ECO:0000256" key="6">
    <source>
        <dbReference type="ARBA" id="ARBA00023136"/>
    </source>
</evidence>
<dbReference type="GO" id="GO:0007165">
    <property type="term" value="P:signal transduction"/>
    <property type="evidence" value="ECO:0007669"/>
    <property type="project" value="UniProtKB-KW"/>
</dbReference>
<evidence type="ECO:0000259" key="12">
    <source>
        <dbReference type="PROSITE" id="PS50885"/>
    </source>
</evidence>
<evidence type="ECO:0000256" key="4">
    <source>
        <dbReference type="ARBA" id="ARBA00022692"/>
    </source>
</evidence>
<keyword evidence="6 10" id="KW-0472">Membrane</keyword>
<dbReference type="PATRIC" id="fig|537010.4.peg.4866"/>
<dbReference type="SUPFAM" id="SSF103190">
    <property type="entry name" value="Sensory domain-like"/>
    <property type="match status" value="1"/>
</dbReference>
<dbReference type="Pfam" id="PF02743">
    <property type="entry name" value="dCache_1"/>
    <property type="match status" value="1"/>
</dbReference>
<evidence type="ECO:0000313" key="14">
    <source>
        <dbReference type="Proteomes" id="UP000004416"/>
    </source>
</evidence>
<evidence type="ECO:0000256" key="1">
    <source>
        <dbReference type="ARBA" id="ARBA00004651"/>
    </source>
</evidence>
<feature type="domain" description="HAMP" evidence="12">
    <location>
        <begin position="309"/>
        <end position="364"/>
    </location>
</feature>
<dbReference type="InterPro" id="IPR033479">
    <property type="entry name" value="dCache_1"/>
</dbReference>
<accession>G9XW42</accession>
<evidence type="ECO:0000256" key="7">
    <source>
        <dbReference type="ARBA" id="ARBA00023224"/>
    </source>
</evidence>
<dbReference type="GO" id="GO:0006935">
    <property type="term" value="P:chemotaxis"/>
    <property type="evidence" value="ECO:0007669"/>
    <property type="project" value="UniProtKB-KW"/>
</dbReference>
<dbReference type="SUPFAM" id="SSF58104">
    <property type="entry name" value="Methyl-accepting chemotaxis protein (MCP) signaling domain"/>
    <property type="match status" value="1"/>
</dbReference>
<sequence>MKLEDCVLKSIRTQLVIYFSILVLLSSLALGYLSLAKASNALTAEAEEALGTLAADSAKLTESRLETQKKTLEMLALREDMQTMDWQVQQPILQRQLPNTNFLDLGVVQLDGSVSYSDGSTNQLGDRDYVQKALKGETNVSDLIISRVTNSLVIMYATPIVNEGKVVGALIGRRDGNALSLIAEDTGYGQNGYGYMVNSQGTVIAHPDREKVFAQFNPIEAVKEDQSLMSTATMIENLLQSGQGVSSYTYNGQDLYAGYAPIQGSDWTFVITASQEEVLSAIPALQKDILVTGVIIFFIAMGFVTLIGNSLAKPIMKVTESAERIARLDVTQDVPEGLLKKANEIGALAKGIQVITASLREFIGDVKESSEKVAAVSVQLTASTQQSAITAEEVSRAVTEIARGASEQAGNTEEGALKAVRLGQAIEKDLELVEALNVASNRVSAVVEEGLQEIDNLTRISQENNGATEEIRQVIFKTNESSQKIEQASNVIASIAEQTNLLALNAAIEAARAGEAGRGFSVVAEEIRKLAEQSSASTKSIDLMVKELQNNSQDAVKNMERVSQISKEQAGSVMTCQDKYRVIAQSMEEAIQAVNELNASEAAMDKIKDDIHSTLQALSAIAEENSAATEEVTASMEEQTASVQEIAASSEGLSELAQSLQTVIMKFKL</sequence>
<dbReference type="SMART" id="SM00283">
    <property type="entry name" value="MA"/>
    <property type="match status" value="1"/>
</dbReference>
<evidence type="ECO:0000256" key="2">
    <source>
        <dbReference type="ARBA" id="ARBA00022475"/>
    </source>
</evidence>
<comment type="caution">
    <text evidence="13">The sequence shown here is derived from an EMBL/GenBank/DDBJ whole genome shotgun (WGS) entry which is preliminary data.</text>
</comment>
<dbReference type="GO" id="GO:0005886">
    <property type="term" value="C:plasma membrane"/>
    <property type="evidence" value="ECO:0007669"/>
    <property type="project" value="UniProtKB-SubCell"/>
</dbReference>
<dbReference type="AlphaFoldDB" id="G9XW42"/>
<evidence type="ECO:0000256" key="5">
    <source>
        <dbReference type="ARBA" id="ARBA00022989"/>
    </source>
</evidence>
<dbReference type="Gene3D" id="1.10.287.950">
    <property type="entry name" value="Methyl-accepting chemotaxis protein"/>
    <property type="match status" value="1"/>
</dbReference>
<keyword evidence="3" id="KW-0145">Chemotaxis</keyword>
<gene>
    <name evidence="13" type="ORF">HMPREF0322_05225</name>
</gene>
<dbReference type="Gene3D" id="3.30.450.20">
    <property type="entry name" value="PAS domain"/>
    <property type="match status" value="1"/>
</dbReference>
<evidence type="ECO:0000256" key="9">
    <source>
        <dbReference type="PROSITE-ProRule" id="PRU00284"/>
    </source>
</evidence>
<keyword evidence="2" id="KW-1003">Cell membrane</keyword>
<dbReference type="Proteomes" id="UP000004416">
    <property type="component" value="Unassembled WGS sequence"/>
</dbReference>
<dbReference type="InterPro" id="IPR004089">
    <property type="entry name" value="MCPsignal_dom"/>
</dbReference>
<dbReference type="PROSITE" id="PS50111">
    <property type="entry name" value="CHEMOTAXIS_TRANSDUC_2"/>
    <property type="match status" value="1"/>
</dbReference>